<dbReference type="SUPFAM" id="SSF57997">
    <property type="entry name" value="Tropomyosin"/>
    <property type="match status" value="1"/>
</dbReference>
<dbReference type="EMBL" id="QPKB01000003">
    <property type="protein sequence ID" value="RWR79855.1"/>
    <property type="molecule type" value="Genomic_DNA"/>
</dbReference>
<dbReference type="STRING" id="337451.A0A443NMU0"/>
<evidence type="ECO:0000313" key="3">
    <source>
        <dbReference type="Proteomes" id="UP000283530"/>
    </source>
</evidence>
<comment type="caution">
    <text evidence="2">The sequence shown here is derived from an EMBL/GenBank/DDBJ whole genome shotgun (WGS) entry which is preliminary data.</text>
</comment>
<dbReference type="GO" id="GO:0005200">
    <property type="term" value="F:structural constituent of cytoskeleton"/>
    <property type="evidence" value="ECO:0007669"/>
    <property type="project" value="TreeGrafter"/>
</dbReference>
<reference evidence="2 3" key="1">
    <citation type="journal article" date="2019" name="Nat. Plants">
        <title>Stout camphor tree genome fills gaps in understanding of flowering plant genome evolution.</title>
        <authorList>
            <person name="Chaw S.M."/>
            <person name="Liu Y.C."/>
            <person name="Wu Y.W."/>
            <person name="Wang H.Y."/>
            <person name="Lin C.I."/>
            <person name="Wu C.S."/>
            <person name="Ke H.M."/>
            <person name="Chang L.Y."/>
            <person name="Hsu C.Y."/>
            <person name="Yang H.T."/>
            <person name="Sudianto E."/>
            <person name="Hsu M.H."/>
            <person name="Wu K.P."/>
            <person name="Wang L.N."/>
            <person name="Leebens-Mack J.H."/>
            <person name="Tsai I.J."/>
        </authorList>
    </citation>
    <scope>NUCLEOTIDE SEQUENCE [LARGE SCALE GENOMIC DNA]</scope>
    <source>
        <strain evidence="3">cv. Chaw 1501</strain>
        <tissue evidence="2">Young leaves</tissue>
    </source>
</reference>
<feature type="coiled-coil region" evidence="1">
    <location>
        <begin position="180"/>
        <end position="390"/>
    </location>
</feature>
<feature type="coiled-coil region" evidence="1">
    <location>
        <begin position="423"/>
        <end position="496"/>
    </location>
</feature>
<dbReference type="OrthoDB" id="2441647at2759"/>
<dbReference type="PANTHER" id="PTHR47357:SF1">
    <property type="entry name" value="SPINDLE POLE BODY COMPONENT 110"/>
    <property type="match status" value="1"/>
</dbReference>
<keyword evidence="3" id="KW-1185">Reference proteome</keyword>
<feature type="coiled-coil region" evidence="1">
    <location>
        <begin position="596"/>
        <end position="623"/>
    </location>
</feature>
<evidence type="ECO:0000313" key="2">
    <source>
        <dbReference type="EMBL" id="RWR79855.1"/>
    </source>
</evidence>
<accession>A0A443NMU0</accession>
<sequence>MSVFVAAKVITDFCQNRRHFEHSVPYTSEAEVRETKLPVLEVGRRGLSTFLNQMSDGIFLSQKKYASEILKRFRMENSKPDNTPMLTGLKLSKEKKDNLVGPSYFKSLIGSLRDWAGDMDDRNSTSGYVFYIVDCAFTYSSKKTKKQDVVALSTAEAEAILSPLNHLPFSKSEMRKKIKTKKWKKKNQQTTSNINDLQQELDLLRAQKSELEDQIKRKNNEASETRIQVEKLNHEVTTKISDHQRILKEKEDNFNELSMNYKQLEDRFQVSSDELQFAEKKIKEMEEERQKTEAHMNDLQLELDSLRNQKGTLEDQIGRRDTEASEALIQMEKLNHESTSEISDLEKMLEDKEHNFNELHTNYTLLNFQFEETREKLRVAETKIEEMVDENQNIVVSKDERIRKMQMVSEVNEKEVETAGGEIGRLRVEVSKLDENCTELRDKLHLLESEKTEMSKEKEELLQSKDEKIGMLHKTVAKQKEEIARLEVLLRLSNRKLQITETEFTEKEENYLKMRQKLHEEYKLLEAHSLRSSETTGLLEKERIEIKEVTKSSMEILNSGLYELELMVHKLDEKHNNFLTRMSNWSQELQVMKHWAAAIINEKAELSDKVRVLETKFVETEAKIMDREEEKREAIRQLCLWIEYHRENHNHLQKLLVVSHKRNR</sequence>
<gene>
    <name evidence="2" type="ORF">CKAN_00845500</name>
</gene>
<protein>
    <submittedName>
        <fullName evidence="2">Sporulation-specific protein 15-like protein</fullName>
    </submittedName>
</protein>
<dbReference type="PANTHER" id="PTHR47357">
    <property type="entry name" value="COP1-INTERACTIVE PROTEIN 1"/>
    <property type="match status" value="1"/>
</dbReference>
<keyword evidence="1" id="KW-0175">Coiled coil</keyword>
<proteinExistence type="predicted"/>
<name>A0A443NMU0_9MAGN</name>
<evidence type="ECO:0000256" key="1">
    <source>
        <dbReference type="SAM" id="Coils"/>
    </source>
</evidence>
<dbReference type="AlphaFoldDB" id="A0A443NMU0"/>
<dbReference type="GO" id="GO:0005856">
    <property type="term" value="C:cytoskeleton"/>
    <property type="evidence" value="ECO:0007669"/>
    <property type="project" value="TreeGrafter"/>
</dbReference>
<dbReference type="Proteomes" id="UP000283530">
    <property type="component" value="Unassembled WGS sequence"/>
</dbReference>
<organism evidence="2 3">
    <name type="scientific">Cinnamomum micranthum f. kanehirae</name>
    <dbReference type="NCBI Taxonomy" id="337451"/>
    <lineage>
        <taxon>Eukaryota</taxon>
        <taxon>Viridiplantae</taxon>
        <taxon>Streptophyta</taxon>
        <taxon>Embryophyta</taxon>
        <taxon>Tracheophyta</taxon>
        <taxon>Spermatophyta</taxon>
        <taxon>Magnoliopsida</taxon>
        <taxon>Magnoliidae</taxon>
        <taxon>Laurales</taxon>
        <taxon>Lauraceae</taxon>
        <taxon>Cinnamomum</taxon>
    </lineage>
</organism>